<evidence type="ECO:0000313" key="1">
    <source>
        <dbReference type="EMBL" id="CRL45117.1"/>
    </source>
</evidence>
<protein>
    <submittedName>
        <fullName evidence="1">Virulence-associated protein E</fullName>
    </submittedName>
</protein>
<gene>
    <name evidence="1" type="ORF">SGGMMB4_02654</name>
</gene>
<evidence type="ECO:0000313" key="2">
    <source>
        <dbReference type="Proteomes" id="UP000245838"/>
    </source>
</evidence>
<accession>A0A193QIV8</accession>
<organism evidence="1 2">
    <name type="scientific">Sodalis glossinidius (strain morsitans)</name>
    <dbReference type="NCBI Taxonomy" id="343509"/>
    <lineage>
        <taxon>Bacteria</taxon>
        <taxon>Pseudomonadati</taxon>
        <taxon>Pseudomonadota</taxon>
        <taxon>Gammaproteobacteria</taxon>
        <taxon>Enterobacterales</taxon>
        <taxon>Bruguierivoracaceae</taxon>
        <taxon>Sodalis</taxon>
    </lineage>
</organism>
<proteinExistence type="predicted"/>
<reference evidence="1 2" key="1">
    <citation type="submission" date="2015-05" db="EMBL/GenBank/DDBJ databases">
        <authorList>
            <person name="Goodhead I."/>
        </authorList>
    </citation>
    <scope>NUCLEOTIDE SEQUENCE [LARGE SCALE GENOMIC DNA]</scope>
    <source>
        <strain evidence="2">morsitans</strain>
    </source>
</reference>
<dbReference type="RefSeq" id="WP_243466223.1">
    <property type="nucleotide sequence ID" value="NC_007712.1"/>
</dbReference>
<sequence length="110" mass="12397">MLVADENPFDSAIEWLNGVDWDGVPRVKTFFETYFDVEPSEYTSAVSLYAWTALAGRVWQGDNLLIDDTLYGRSTAAYRHGYDVDCSDESLRVEYNRPDLKGLSVTACIA</sequence>
<dbReference type="EMBL" id="LN854557">
    <property type="protein sequence ID" value="CRL45117.1"/>
    <property type="molecule type" value="Genomic_DNA"/>
</dbReference>
<dbReference type="AlphaFoldDB" id="A0A193QIV8"/>
<name>A0A193QIV8_SODGM</name>
<dbReference type="Proteomes" id="UP000245838">
    <property type="component" value="Chromosome sggmmb4_Chromosome"/>
</dbReference>